<evidence type="ECO:0000313" key="3">
    <source>
        <dbReference type="Proteomes" id="UP000178065"/>
    </source>
</evidence>
<dbReference type="InterPro" id="IPR029787">
    <property type="entry name" value="Nucleotide_cyclase"/>
</dbReference>
<accession>A0A1G2QXZ3</accession>
<dbReference type="InterPro" id="IPR000160">
    <property type="entry name" value="GGDEF_dom"/>
</dbReference>
<dbReference type="PROSITE" id="PS50887">
    <property type="entry name" value="GGDEF"/>
    <property type="match status" value="1"/>
</dbReference>
<dbReference type="EMBL" id="MHTT01000013">
    <property type="protein sequence ID" value="OHA65504.1"/>
    <property type="molecule type" value="Genomic_DNA"/>
</dbReference>
<sequence length="311" mass="35256">MDLVELDTKVNALLLGLPPELSAAVRERVTFYKTKMPAFKVEEIYREAGNLTRLEMLAYLDRRKYLGMYNRRFSEYKIAEHVRAIVARETQEERDLYSLARVNFDLNGLKALNDLGGHEAGNRGLKLFANILNFGATTLWLRDELKLNVVTSAEGGDEFGIVLSGPIDLREKVQEIGERYAHEVYNTDASHMLDFGKPEVLENLKLLGIAESIPADFRFRLSTSVGICLLGEAFDRVDVNRAEAAFDDIVQDINNAMFAIADERSARHKSAFKKELTKTDPILAGLYARMSKEVIHLEKRIKELEKQIKSS</sequence>
<evidence type="ECO:0000259" key="1">
    <source>
        <dbReference type="PROSITE" id="PS50887"/>
    </source>
</evidence>
<gene>
    <name evidence="2" type="ORF">A2672_00520</name>
</gene>
<dbReference type="InterPro" id="IPR043128">
    <property type="entry name" value="Rev_trsase/Diguanyl_cyclase"/>
</dbReference>
<dbReference type="SUPFAM" id="SSF55073">
    <property type="entry name" value="Nucleotide cyclase"/>
    <property type="match status" value="1"/>
</dbReference>
<evidence type="ECO:0000313" key="2">
    <source>
        <dbReference type="EMBL" id="OHA65504.1"/>
    </source>
</evidence>
<dbReference type="STRING" id="1802448.A2672_00520"/>
<dbReference type="AlphaFoldDB" id="A0A1G2QXZ3"/>
<organism evidence="2 3">
    <name type="scientific">Candidatus Wildermuthbacteria bacterium RIFCSPHIGHO2_01_FULL_49_22b</name>
    <dbReference type="NCBI Taxonomy" id="1802448"/>
    <lineage>
        <taxon>Bacteria</taxon>
        <taxon>Candidatus Wildermuthiibacteriota</taxon>
    </lineage>
</organism>
<protein>
    <recommendedName>
        <fullName evidence="1">GGDEF domain-containing protein</fullName>
    </recommendedName>
</protein>
<dbReference type="Gene3D" id="3.30.70.270">
    <property type="match status" value="1"/>
</dbReference>
<dbReference type="Proteomes" id="UP000178065">
    <property type="component" value="Unassembled WGS sequence"/>
</dbReference>
<comment type="caution">
    <text evidence="2">The sequence shown here is derived from an EMBL/GenBank/DDBJ whole genome shotgun (WGS) entry which is preliminary data.</text>
</comment>
<name>A0A1G2QXZ3_9BACT</name>
<feature type="domain" description="GGDEF" evidence="1">
    <location>
        <begin position="97"/>
        <end position="275"/>
    </location>
</feature>
<proteinExistence type="predicted"/>
<reference evidence="2 3" key="1">
    <citation type="journal article" date="2016" name="Nat. Commun.">
        <title>Thousands of microbial genomes shed light on interconnected biogeochemical processes in an aquifer system.</title>
        <authorList>
            <person name="Anantharaman K."/>
            <person name="Brown C.T."/>
            <person name="Hug L.A."/>
            <person name="Sharon I."/>
            <person name="Castelle C.J."/>
            <person name="Probst A.J."/>
            <person name="Thomas B.C."/>
            <person name="Singh A."/>
            <person name="Wilkins M.J."/>
            <person name="Karaoz U."/>
            <person name="Brodie E.L."/>
            <person name="Williams K.H."/>
            <person name="Hubbard S.S."/>
            <person name="Banfield J.F."/>
        </authorList>
    </citation>
    <scope>NUCLEOTIDE SEQUENCE [LARGE SCALE GENOMIC DNA]</scope>
</reference>